<dbReference type="GO" id="GO:0003677">
    <property type="term" value="F:DNA binding"/>
    <property type="evidence" value="ECO:0007669"/>
    <property type="project" value="InterPro"/>
</dbReference>
<feature type="region of interest" description="Disordered" evidence="1">
    <location>
        <begin position="217"/>
        <end position="262"/>
    </location>
</feature>
<gene>
    <name evidence="2" type="ORF">DFJ69_2000</name>
</gene>
<dbReference type="InterPro" id="IPR010982">
    <property type="entry name" value="Lambda_DNA-bd_dom_sf"/>
</dbReference>
<reference evidence="2 3" key="1">
    <citation type="submission" date="2018-08" db="EMBL/GenBank/DDBJ databases">
        <title>Sequencing the genomes of 1000 actinobacteria strains.</title>
        <authorList>
            <person name="Klenk H.-P."/>
        </authorList>
    </citation>
    <scope>NUCLEOTIDE SEQUENCE [LARGE SCALE GENOMIC DNA]</scope>
    <source>
        <strain evidence="2 3">DSM 43927</strain>
    </source>
</reference>
<comment type="caution">
    <text evidence="2">The sequence shown here is derived from an EMBL/GenBank/DDBJ whole genome shotgun (WGS) entry which is preliminary data.</text>
</comment>
<keyword evidence="3" id="KW-1185">Reference proteome</keyword>
<evidence type="ECO:0000313" key="2">
    <source>
        <dbReference type="EMBL" id="REE96562.1"/>
    </source>
</evidence>
<dbReference type="SUPFAM" id="SSF47413">
    <property type="entry name" value="lambda repressor-like DNA-binding domains"/>
    <property type="match status" value="1"/>
</dbReference>
<name>A0A3D9SKV4_9ACTN</name>
<dbReference type="EMBL" id="QTTT01000001">
    <property type="protein sequence ID" value="REE96562.1"/>
    <property type="molecule type" value="Genomic_DNA"/>
</dbReference>
<protein>
    <submittedName>
        <fullName evidence="2">Helix-turn-helix protein</fullName>
    </submittedName>
</protein>
<organism evidence="2 3">
    <name type="scientific">Thermomonospora umbrina</name>
    <dbReference type="NCBI Taxonomy" id="111806"/>
    <lineage>
        <taxon>Bacteria</taxon>
        <taxon>Bacillati</taxon>
        <taxon>Actinomycetota</taxon>
        <taxon>Actinomycetes</taxon>
        <taxon>Streptosporangiales</taxon>
        <taxon>Thermomonosporaceae</taxon>
        <taxon>Thermomonospora</taxon>
    </lineage>
</organism>
<proteinExistence type="predicted"/>
<feature type="compositionally biased region" description="Basic residues" evidence="1">
    <location>
        <begin position="241"/>
        <end position="256"/>
    </location>
</feature>
<dbReference type="OrthoDB" id="4965795at2"/>
<sequence length="262" mass="29131">MKRRVVELELEVTDWVEHLVAAEFGIAAFAINLIAALGALRAGPRVQGVGGGRSPLQVMRLYPRTEPAGLVYWCAPGHRTVLLTVWRTTRISETHESERARTALRECTAHPADDHRPWAEIVKRRIVEPGAAEMYQQASVAHAFGQHVYHLRRLHRLRRDELAAAADTTEDLVTRCESGGLMTTTPAAGRIASVLGCRHLLAQAPLAVPTPTAILLGDEDPTEVPPPVAFPGEDDRPAHQAPRRRRRLLPSRRSRERRTLRP</sequence>
<evidence type="ECO:0000256" key="1">
    <source>
        <dbReference type="SAM" id="MobiDB-lite"/>
    </source>
</evidence>
<dbReference type="AlphaFoldDB" id="A0A3D9SKV4"/>
<accession>A0A3D9SKV4</accession>
<dbReference type="Proteomes" id="UP000256661">
    <property type="component" value="Unassembled WGS sequence"/>
</dbReference>
<dbReference type="RefSeq" id="WP_116022189.1">
    <property type="nucleotide sequence ID" value="NZ_QTTT01000001.1"/>
</dbReference>
<evidence type="ECO:0000313" key="3">
    <source>
        <dbReference type="Proteomes" id="UP000256661"/>
    </source>
</evidence>